<dbReference type="InterPro" id="IPR051309">
    <property type="entry name" value="ABCF_ATPase"/>
</dbReference>
<keyword evidence="4 11" id="KW-0227">DNA damage</keyword>
<dbReference type="FunFam" id="3.40.50.300:FF:000011">
    <property type="entry name" value="Putative ABC transporter ATP-binding component"/>
    <property type="match status" value="1"/>
</dbReference>
<dbReference type="InterPro" id="IPR003593">
    <property type="entry name" value="AAA+_ATPase"/>
</dbReference>
<dbReference type="InterPro" id="IPR032781">
    <property type="entry name" value="ABC_tran_Xtn"/>
</dbReference>
<dbReference type="PANTHER" id="PTHR42855:SF1">
    <property type="entry name" value="ABC TRANSPORTER DOMAIN-CONTAINING PROTEIN"/>
    <property type="match status" value="1"/>
</dbReference>
<feature type="domain" description="ABC transporter" evidence="12">
    <location>
        <begin position="324"/>
        <end position="546"/>
    </location>
</feature>
<evidence type="ECO:0000256" key="3">
    <source>
        <dbReference type="ARBA" id="ARBA00022741"/>
    </source>
</evidence>
<keyword evidence="7 11" id="KW-0238">DNA-binding</keyword>
<comment type="similarity">
    <text evidence="10 11">Belongs to the ABC transporter superfamily. ABCF family. Uup subfamily.</text>
</comment>
<evidence type="ECO:0000313" key="13">
    <source>
        <dbReference type="EMBL" id="MBB1125457.1"/>
    </source>
</evidence>
<dbReference type="Gene3D" id="1.10.287.380">
    <property type="entry name" value="Valyl-tRNA synthetase, C-terminal domain"/>
    <property type="match status" value="1"/>
</dbReference>
<accession>A0A839HE56</accession>
<evidence type="ECO:0000256" key="2">
    <source>
        <dbReference type="ARBA" id="ARBA00022737"/>
    </source>
</evidence>
<feature type="binding site" evidence="11">
    <location>
        <begin position="36"/>
        <end position="43"/>
    </location>
    <ligand>
        <name>ATP</name>
        <dbReference type="ChEBI" id="CHEBI:30616"/>
        <label>1</label>
    </ligand>
</feature>
<dbReference type="InterPro" id="IPR017871">
    <property type="entry name" value="ABC_transporter-like_CS"/>
</dbReference>
<dbReference type="InterPro" id="IPR027417">
    <property type="entry name" value="P-loop_NTPase"/>
</dbReference>
<dbReference type="EC" id="3.6.1.-" evidence="11"/>
<comment type="function">
    <text evidence="11">Probably plays a role in ribosome assembly or function. May be involved in resolution of branched DNA intermediates that result from template switching in postreplication gaps. Binds DNA and has ATPase activity.</text>
</comment>
<dbReference type="Gene3D" id="3.40.50.300">
    <property type="entry name" value="P-loop containing nucleotide triphosphate hydrolases"/>
    <property type="match status" value="2"/>
</dbReference>
<dbReference type="InterPro" id="IPR003439">
    <property type="entry name" value="ABC_transporter-like_ATP-bd"/>
</dbReference>
<evidence type="ECO:0000256" key="7">
    <source>
        <dbReference type="ARBA" id="ARBA00023125"/>
    </source>
</evidence>
<keyword evidence="6 11" id="KW-0067">ATP-binding</keyword>
<comment type="caution">
    <text evidence="13">The sequence shown here is derived from an EMBL/GenBank/DDBJ whole genome shotgun (WGS) entry which is preliminary data.</text>
</comment>
<dbReference type="InterPro" id="IPR032524">
    <property type="entry name" value="ABC_tran_C"/>
</dbReference>
<dbReference type="GO" id="GO:0003677">
    <property type="term" value="F:DNA binding"/>
    <property type="evidence" value="ECO:0007669"/>
    <property type="project" value="UniProtKB-UniRule"/>
</dbReference>
<dbReference type="PROSITE" id="PS00211">
    <property type="entry name" value="ABC_TRANSPORTER_1"/>
    <property type="match status" value="1"/>
</dbReference>
<comment type="subcellular location">
    <subcellularLocation>
        <location evidence="11">Cytoplasm</location>
    </subcellularLocation>
    <text evidence="11">Associates with ribosomes.</text>
</comment>
<dbReference type="EMBL" id="JABVCQ010000007">
    <property type="protein sequence ID" value="MBB1125457.1"/>
    <property type="molecule type" value="Genomic_DNA"/>
</dbReference>
<evidence type="ECO:0000256" key="9">
    <source>
        <dbReference type="ARBA" id="ARBA00049360"/>
    </source>
</evidence>
<name>A0A839HE56_9GAMM</name>
<keyword evidence="8 11" id="KW-0234">DNA repair</keyword>
<keyword evidence="14" id="KW-1185">Reference proteome</keyword>
<dbReference type="InterPro" id="IPR043686">
    <property type="entry name" value="Uup"/>
</dbReference>
<evidence type="ECO:0000313" key="14">
    <source>
        <dbReference type="Proteomes" id="UP000548632"/>
    </source>
</evidence>
<dbReference type="SMART" id="SM00382">
    <property type="entry name" value="AAA"/>
    <property type="match status" value="2"/>
</dbReference>
<dbReference type="RefSeq" id="WP_182582831.1">
    <property type="nucleotide sequence ID" value="NZ_JABVCQ010000007.1"/>
</dbReference>
<feature type="domain" description="ABC transporter" evidence="12">
    <location>
        <begin position="4"/>
        <end position="257"/>
    </location>
</feature>
<evidence type="ECO:0000256" key="1">
    <source>
        <dbReference type="ARBA" id="ARBA00022490"/>
    </source>
</evidence>
<dbReference type="AlphaFoldDB" id="A0A839HE56"/>
<proteinExistence type="inferred from homology"/>
<evidence type="ECO:0000256" key="8">
    <source>
        <dbReference type="ARBA" id="ARBA00023204"/>
    </source>
</evidence>
<keyword evidence="3 11" id="KW-0547">Nucleotide-binding</keyword>
<sequence length="637" mass="71476">MPVLSLRGVTLGYGGAPLLDAINLDLERGERICLIGRNGVGKSTLLKLIAGELPPDSGTIHATSGLRLARLEQEAEINIALNNDQRVLDLVAAGLGELSTLISDYYRLSHQLSTAATDAELTQLAVIGQQLESHGGWEIEQRAERVISRLGLDADARYYALSGGLRRRVLLARALIRDPDVLLLDEPTNHLDIDTIDWLEEFLLNYHGTLLFITHDRRFLRRLATRILELDRGQLTDWPGDYTNFTRRREERLHAEAMNRARFEQQLATEEIWIRQGIQARRTRNEGRVRALEMMRRERAAQRQQLGTARMRLDSSERSGRLVIEAQAVQFNWSADQPPLITNLNTIIMRGDRVGIIGANGAGKTTLLKLLLGELTPTQGELKRGSNLQIAYFDQLRAQLNPTANVCDNLAGGRDRIEIAGRSQHVLSYLKDFLFTPERARQPVMALSGGERNRLLLAKLFSLPANVLVLDEPTNDLDSETLELLEELLHQFDGTLLLVSHDREFLDHLVTTTLVLEGQGRVNEYVGGYTDWLRQRPPSPSLLAPIRPAVTTRSTTSAPVKLTFKQQRELAALPAQIELLEQEQSLLRQRLLEPGLYRQAGNEVAGIHARLLALEVELNTLYQQWENLETVKQASGG</sequence>
<keyword evidence="2 11" id="KW-0677">Repeat</keyword>
<evidence type="ECO:0000256" key="11">
    <source>
        <dbReference type="HAMAP-Rule" id="MF_00848"/>
    </source>
</evidence>
<comment type="catalytic activity">
    <reaction evidence="9 11">
        <text>ATP + H2O = ADP + phosphate + H(+)</text>
        <dbReference type="Rhea" id="RHEA:13065"/>
        <dbReference type="ChEBI" id="CHEBI:15377"/>
        <dbReference type="ChEBI" id="CHEBI:15378"/>
        <dbReference type="ChEBI" id="CHEBI:30616"/>
        <dbReference type="ChEBI" id="CHEBI:43474"/>
        <dbReference type="ChEBI" id="CHEBI:456216"/>
    </reaction>
</comment>
<feature type="binding site" evidence="11">
    <location>
        <begin position="358"/>
        <end position="365"/>
    </location>
    <ligand>
        <name>ATP</name>
        <dbReference type="ChEBI" id="CHEBI:30616"/>
        <label>2</label>
    </ligand>
</feature>
<dbReference type="Proteomes" id="UP000548632">
    <property type="component" value="Unassembled WGS sequence"/>
</dbReference>
<dbReference type="GO" id="GO:0006281">
    <property type="term" value="P:DNA repair"/>
    <property type="evidence" value="ECO:0007669"/>
    <property type="project" value="UniProtKB-KW"/>
</dbReference>
<keyword evidence="1 11" id="KW-0963">Cytoplasm</keyword>
<dbReference type="SUPFAM" id="SSF52540">
    <property type="entry name" value="P-loop containing nucleoside triphosphate hydrolases"/>
    <property type="match status" value="2"/>
</dbReference>
<protein>
    <recommendedName>
        <fullName evidence="11">ATP-binding protein Uup</fullName>
        <ecNumber evidence="11">3.6.1.-</ecNumber>
    </recommendedName>
</protein>
<dbReference type="Pfam" id="PF12848">
    <property type="entry name" value="ABC_tran_Xtn"/>
    <property type="match status" value="1"/>
</dbReference>
<reference evidence="13 14" key="1">
    <citation type="journal article" date="2020" name="Arch. Microbiol.">
        <title>The genome sequence of the giant phototrophic gammaproteobacterium Thiospirillum jenense gives insight into its physiological properties and phylogenetic relationships.</title>
        <authorList>
            <person name="Imhoff J.F."/>
            <person name="Meyer T.E."/>
            <person name="Kyndt J.A."/>
        </authorList>
    </citation>
    <scope>NUCLEOTIDE SEQUENCE [LARGE SCALE GENOMIC DNA]</scope>
    <source>
        <strain evidence="13 14">DSM 216</strain>
    </source>
</reference>
<evidence type="ECO:0000259" key="12">
    <source>
        <dbReference type="PROSITE" id="PS50893"/>
    </source>
</evidence>
<dbReference type="Pfam" id="PF16326">
    <property type="entry name" value="ABC_tran_CTD"/>
    <property type="match status" value="1"/>
</dbReference>
<dbReference type="PROSITE" id="PS50893">
    <property type="entry name" value="ABC_TRANSPORTER_2"/>
    <property type="match status" value="2"/>
</dbReference>
<evidence type="ECO:0000256" key="4">
    <source>
        <dbReference type="ARBA" id="ARBA00022763"/>
    </source>
</evidence>
<dbReference type="PANTHER" id="PTHR42855">
    <property type="entry name" value="ABC TRANSPORTER ATP-BINDING SUBUNIT"/>
    <property type="match status" value="1"/>
</dbReference>
<evidence type="ECO:0000256" key="5">
    <source>
        <dbReference type="ARBA" id="ARBA00022801"/>
    </source>
</evidence>
<dbReference type="CDD" id="cd03221">
    <property type="entry name" value="ABCF_EF-3"/>
    <property type="match status" value="1"/>
</dbReference>
<dbReference type="FunFam" id="3.40.50.300:FF:000309">
    <property type="entry name" value="ABC transporter ATP-binding protein"/>
    <property type="match status" value="1"/>
</dbReference>
<dbReference type="HAMAP" id="MF_00848">
    <property type="entry name" value="Uup"/>
    <property type="match status" value="1"/>
</dbReference>
<dbReference type="Pfam" id="PF00005">
    <property type="entry name" value="ABC_tran"/>
    <property type="match status" value="2"/>
</dbReference>
<dbReference type="GO" id="GO:0005737">
    <property type="term" value="C:cytoplasm"/>
    <property type="evidence" value="ECO:0007669"/>
    <property type="project" value="UniProtKB-SubCell"/>
</dbReference>
<dbReference type="GO" id="GO:0005524">
    <property type="term" value="F:ATP binding"/>
    <property type="evidence" value="ECO:0007669"/>
    <property type="project" value="UniProtKB-UniRule"/>
</dbReference>
<evidence type="ECO:0000256" key="10">
    <source>
        <dbReference type="ARBA" id="ARBA00061478"/>
    </source>
</evidence>
<keyword evidence="5 11" id="KW-0378">Hydrolase</keyword>
<evidence type="ECO:0000256" key="6">
    <source>
        <dbReference type="ARBA" id="ARBA00022840"/>
    </source>
</evidence>
<dbReference type="GO" id="GO:0016887">
    <property type="term" value="F:ATP hydrolysis activity"/>
    <property type="evidence" value="ECO:0007669"/>
    <property type="project" value="UniProtKB-UniRule"/>
</dbReference>
<dbReference type="InterPro" id="IPR037118">
    <property type="entry name" value="Val-tRNA_synth_C_sf"/>
</dbReference>
<gene>
    <name evidence="11" type="primary">uup</name>
    <name evidence="13" type="ORF">HUK38_04330</name>
</gene>
<organism evidence="13 14">
    <name type="scientific">Thiospirillum jenense</name>
    <dbReference type="NCBI Taxonomy" id="1653858"/>
    <lineage>
        <taxon>Bacteria</taxon>
        <taxon>Pseudomonadati</taxon>
        <taxon>Pseudomonadota</taxon>
        <taxon>Gammaproteobacteria</taxon>
        <taxon>Chromatiales</taxon>
        <taxon>Chromatiaceae</taxon>
        <taxon>Thiospirillum</taxon>
    </lineage>
</organism>
<dbReference type="GO" id="GO:0043022">
    <property type="term" value="F:ribosome binding"/>
    <property type="evidence" value="ECO:0007669"/>
    <property type="project" value="UniProtKB-UniRule"/>
</dbReference>